<evidence type="ECO:0000313" key="3">
    <source>
        <dbReference type="Proteomes" id="UP001160334"/>
    </source>
</evidence>
<dbReference type="EMBL" id="JARXVC010000032">
    <property type="protein sequence ID" value="MDH6284967.1"/>
    <property type="molecule type" value="Genomic_DNA"/>
</dbReference>
<gene>
    <name evidence="2" type="ORF">M2280_006231</name>
</gene>
<dbReference type="Proteomes" id="UP001160334">
    <property type="component" value="Unassembled WGS sequence"/>
</dbReference>
<name>A0ABT6MKW8_9NOCA</name>
<feature type="transmembrane region" description="Helical" evidence="1">
    <location>
        <begin position="51"/>
        <end position="69"/>
    </location>
</feature>
<comment type="caution">
    <text evidence="2">The sequence shown here is derived from an EMBL/GenBank/DDBJ whole genome shotgun (WGS) entry which is preliminary data.</text>
</comment>
<keyword evidence="1" id="KW-1133">Transmembrane helix</keyword>
<evidence type="ECO:0000313" key="2">
    <source>
        <dbReference type="EMBL" id="MDH6284967.1"/>
    </source>
</evidence>
<keyword evidence="3" id="KW-1185">Reference proteome</keyword>
<dbReference type="RefSeq" id="WP_280764132.1">
    <property type="nucleotide sequence ID" value="NZ_JARXVC010000032.1"/>
</dbReference>
<keyword evidence="1" id="KW-0812">Transmembrane</keyword>
<organism evidence="2 3">
    <name type="scientific">Prescottella agglutinans</name>
    <dbReference type="NCBI Taxonomy" id="1644129"/>
    <lineage>
        <taxon>Bacteria</taxon>
        <taxon>Bacillati</taxon>
        <taxon>Actinomycetota</taxon>
        <taxon>Actinomycetes</taxon>
        <taxon>Mycobacteriales</taxon>
        <taxon>Nocardiaceae</taxon>
        <taxon>Prescottella</taxon>
    </lineage>
</organism>
<feature type="transmembrane region" description="Helical" evidence="1">
    <location>
        <begin position="26"/>
        <end position="45"/>
    </location>
</feature>
<reference evidence="2 3" key="1">
    <citation type="submission" date="2023-04" db="EMBL/GenBank/DDBJ databases">
        <title>Forest soil microbial communities from Buena Vista Peninsula, Colon Province, Panama.</title>
        <authorList>
            <person name="Bouskill N."/>
        </authorList>
    </citation>
    <scope>NUCLEOTIDE SEQUENCE [LARGE SCALE GENOMIC DNA]</scope>
    <source>
        <strain evidence="2 3">CFH S0262</strain>
    </source>
</reference>
<sequence>MRDLSYDLSRESRCPSRNHRLRRLRAPLLFMALSVVPGLVSFRVYQSILEAAVVTILTAASIGAAAVLFRPR</sequence>
<keyword evidence="1" id="KW-0472">Membrane</keyword>
<protein>
    <submittedName>
        <fullName evidence="2">Uncharacterized protein</fullName>
    </submittedName>
</protein>
<accession>A0ABT6MKW8</accession>
<evidence type="ECO:0000256" key="1">
    <source>
        <dbReference type="SAM" id="Phobius"/>
    </source>
</evidence>
<proteinExistence type="predicted"/>